<feature type="region of interest" description="Disordered" evidence="1">
    <location>
        <begin position="269"/>
        <end position="321"/>
    </location>
</feature>
<keyword evidence="3" id="KW-1185">Reference proteome</keyword>
<dbReference type="EMBL" id="FQNC01000045">
    <property type="protein sequence ID" value="SGY62328.1"/>
    <property type="molecule type" value="Genomic_DNA"/>
</dbReference>
<proteinExistence type="predicted"/>
<evidence type="ECO:0000313" key="3">
    <source>
        <dbReference type="Proteomes" id="UP000249464"/>
    </source>
</evidence>
<evidence type="ECO:0000256" key="1">
    <source>
        <dbReference type="SAM" id="MobiDB-lite"/>
    </source>
</evidence>
<name>A0A2X0MUU6_9BASI</name>
<feature type="region of interest" description="Disordered" evidence="1">
    <location>
        <begin position="1"/>
        <end position="21"/>
    </location>
</feature>
<organism evidence="2 3">
    <name type="scientific">Microbotryum silenes-dioicae</name>
    <dbReference type="NCBI Taxonomy" id="796604"/>
    <lineage>
        <taxon>Eukaryota</taxon>
        <taxon>Fungi</taxon>
        <taxon>Dikarya</taxon>
        <taxon>Basidiomycota</taxon>
        <taxon>Pucciniomycotina</taxon>
        <taxon>Microbotryomycetes</taxon>
        <taxon>Microbotryales</taxon>
        <taxon>Microbotryaceae</taxon>
        <taxon>Microbotryum</taxon>
    </lineage>
</organism>
<evidence type="ECO:0000313" key="2">
    <source>
        <dbReference type="EMBL" id="SGY62328.1"/>
    </source>
</evidence>
<gene>
    <name evidence="2" type="primary">BQ5605_C007g04679</name>
    <name evidence="2" type="ORF">BQ5605_C007G04679</name>
</gene>
<protein>
    <submittedName>
        <fullName evidence="2">BQ5605_C007g04679 protein</fullName>
    </submittedName>
</protein>
<dbReference type="Proteomes" id="UP000249464">
    <property type="component" value="Unassembled WGS sequence"/>
</dbReference>
<reference evidence="2 3" key="1">
    <citation type="submission" date="2016-11" db="EMBL/GenBank/DDBJ databases">
        <authorList>
            <person name="Jaros S."/>
            <person name="Januszkiewicz K."/>
            <person name="Wedrychowicz H."/>
        </authorList>
    </citation>
    <scope>NUCLEOTIDE SEQUENCE [LARGE SCALE GENOMIC DNA]</scope>
</reference>
<dbReference type="AlphaFoldDB" id="A0A2X0MUU6"/>
<sequence length="435" mass="48274">MQQDVDSHSAVDYSEASSFDGGEEAKGRLCQVVTLLESRAPNHLQLEYDKYECKLKESRPILELPLYMATEERFVAVVKIPHGAPSISILQHPADHMTLIEWHPLIGDNLQSTWNESRKEIYYNVRPKDKDIECECSSHLKIVIPFSNFSVAMIYKLGDHEGRGTLESVGKPAAVMRTIARQIKVLPDYSKTWEKIHRVTRHPNRAFRPSKSRDAHTCWKLLYLLACGVTWSRKQTLTPPPLGLTEGTEAPPPLPESVPLALKENLLGLEGKPLGSPEVETSAPTPVLIDPSNGTMDTADSKFDPQRTTPLFPRNPGSSPAPLNATIGLMPGTPPMRLQRVVKGSTLLPLCRCPSHARSLDPFQGIKNWPLGQLPPYPQAPQVLADRSARGKNPLSKLRGFAEALHSMSGSPDNFDVEFNCSRSEIVDPKPCHDE</sequence>
<accession>A0A2X0MUU6</accession>